<dbReference type="InterPro" id="IPR036380">
    <property type="entry name" value="Isochorismatase-like_sf"/>
</dbReference>
<name>A0ABS1J1U5_9FIRM</name>
<dbReference type="InterPro" id="IPR000868">
    <property type="entry name" value="Isochorismatase-like_dom"/>
</dbReference>
<dbReference type="PANTHER" id="PTHR11080">
    <property type="entry name" value="PYRAZINAMIDASE/NICOTINAMIDASE"/>
    <property type="match status" value="1"/>
</dbReference>
<dbReference type="Proteomes" id="UP000604730">
    <property type="component" value="Unassembled WGS sequence"/>
</dbReference>
<gene>
    <name evidence="9" type="ORF">JJN12_09390</name>
</gene>
<dbReference type="CDD" id="cd00431">
    <property type="entry name" value="cysteine_hydrolases"/>
    <property type="match status" value="1"/>
</dbReference>
<evidence type="ECO:0000256" key="2">
    <source>
        <dbReference type="ARBA" id="ARBA00022642"/>
    </source>
</evidence>
<evidence type="ECO:0000259" key="8">
    <source>
        <dbReference type="Pfam" id="PF00857"/>
    </source>
</evidence>
<evidence type="ECO:0000256" key="6">
    <source>
        <dbReference type="ARBA" id="ARBA00039017"/>
    </source>
</evidence>
<evidence type="ECO:0000256" key="5">
    <source>
        <dbReference type="ARBA" id="ARBA00037900"/>
    </source>
</evidence>
<dbReference type="EC" id="3.5.1.19" evidence="6"/>
<evidence type="ECO:0000256" key="1">
    <source>
        <dbReference type="ARBA" id="ARBA00006336"/>
    </source>
</evidence>
<comment type="similarity">
    <text evidence="1">Belongs to the isochorismatase family.</text>
</comment>
<dbReference type="Pfam" id="PF00857">
    <property type="entry name" value="Isochorismatase"/>
    <property type="match status" value="1"/>
</dbReference>
<dbReference type="Gene3D" id="3.40.50.850">
    <property type="entry name" value="Isochorismatase-like"/>
    <property type="match status" value="1"/>
</dbReference>
<evidence type="ECO:0000313" key="10">
    <source>
        <dbReference type="Proteomes" id="UP000604730"/>
    </source>
</evidence>
<keyword evidence="4 9" id="KW-0378">Hydrolase</keyword>
<keyword evidence="10" id="KW-1185">Reference proteome</keyword>
<proteinExistence type="inferred from homology"/>
<dbReference type="SUPFAM" id="SSF52499">
    <property type="entry name" value="Isochorismatase-like hydrolases"/>
    <property type="match status" value="1"/>
</dbReference>
<dbReference type="InterPro" id="IPR052347">
    <property type="entry name" value="Isochorismatase_Nicotinamidase"/>
</dbReference>
<evidence type="ECO:0000256" key="3">
    <source>
        <dbReference type="ARBA" id="ARBA00022723"/>
    </source>
</evidence>
<dbReference type="PANTHER" id="PTHR11080:SF2">
    <property type="entry name" value="LD05707P"/>
    <property type="match status" value="1"/>
</dbReference>
<dbReference type="GO" id="GO:0016787">
    <property type="term" value="F:hydrolase activity"/>
    <property type="evidence" value="ECO:0007669"/>
    <property type="project" value="UniProtKB-KW"/>
</dbReference>
<evidence type="ECO:0000256" key="4">
    <source>
        <dbReference type="ARBA" id="ARBA00022801"/>
    </source>
</evidence>
<evidence type="ECO:0000256" key="7">
    <source>
        <dbReference type="ARBA" id="ARBA00043224"/>
    </source>
</evidence>
<organism evidence="9 10">
    <name type="scientific">Catonella massiliensis</name>
    <dbReference type="NCBI Taxonomy" id="2799636"/>
    <lineage>
        <taxon>Bacteria</taxon>
        <taxon>Bacillati</taxon>
        <taxon>Bacillota</taxon>
        <taxon>Clostridia</taxon>
        <taxon>Lachnospirales</taxon>
        <taxon>Lachnospiraceae</taxon>
        <taxon>Catonella</taxon>
    </lineage>
</organism>
<dbReference type="RefSeq" id="WP_208429436.1">
    <property type="nucleotide sequence ID" value="NZ_JAEPRJ010000001.1"/>
</dbReference>
<sequence length="173" mass="19007">MRKILLVIDMQNDFIDGSLGSAEAENIVQNVINKIKEYPSENVFATKDTHEANYLSTSEGRHLPVEHCIRGSKGWDIRPEISSLIPSENVYEKGTFGSVKLAEKVAEMAHKEEIAIEMVGLCTDICVVSNALLIKAYLPEIPISVDSSCCAGVTPEKHEAALETMRSCQISVI</sequence>
<dbReference type="EMBL" id="JAEPRJ010000001">
    <property type="protein sequence ID" value="MBK5897985.1"/>
    <property type="molecule type" value="Genomic_DNA"/>
</dbReference>
<protein>
    <recommendedName>
        <fullName evidence="6">nicotinamidase</fullName>
        <ecNumber evidence="6">3.5.1.19</ecNumber>
    </recommendedName>
    <alternativeName>
        <fullName evidence="7">Nicotinamide deamidase</fullName>
    </alternativeName>
</protein>
<evidence type="ECO:0000313" key="9">
    <source>
        <dbReference type="EMBL" id="MBK5897985.1"/>
    </source>
</evidence>
<accession>A0ABS1J1U5</accession>
<reference evidence="9 10" key="1">
    <citation type="submission" date="2021-01" db="EMBL/GenBank/DDBJ databases">
        <title>Isolation and description of Catonella massiliensis sp. nov., a novel Catonella species, isolated from a stable periodontitis subject.</title>
        <authorList>
            <person name="Antezack A."/>
            <person name="Boxberger M."/>
            <person name="La Scola B."/>
            <person name="Monnet-Corti V."/>
        </authorList>
    </citation>
    <scope>NUCLEOTIDE SEQUENCE [LARGE SCALE GENOMIC DNA]</scope>
    <source>
        <strain evidence="9 10">Marseille-Q4567</strain>
    </source>
</reference>
<keyword evidence="2" id="KW-0662">Pyridine nucleotide biosynthesis</keyword>
<comment type="pathway">
    <text evidence="5">Cofactor biosynthesis; nicotinate biosynthesis; nicotinate from nicotinamide: step 1/1.</text>
</comment>
<keyword evidence="3" id="KW-0479">Metal-binding</keyword>
<comment type="caution">
    <text evidence="9">The sequence shown here is derived from an EMBL/GenBank/DDBJ whole genome shotgun (WGS) entry which is preliminary data.</text>
</comment>
<feature type="domain" description="Isochorismatase-like" evidence="8">
    <location>
        <begin position="4"/>
        <end position="170"/>
    </location>
</feature>